<reference evidence="2 3" key="1">
    <citation type="journal article" date="2019" name="Nat. Ecol. Evol.">
        <title>Megaphylogeny resolves global patterns of mushroom evolution.</title>
        <authorList>
            <person name="Varga T."/>
            <person name="Krizsan K."/>
            <person name="Foldi C."/>
            <person name="Dima B."/>
            <person name="Sanchez-Garcia M."/>
            <person name="Sanchez-Ramirez S."/>
            <person name="Szollosi G.J."/>
            <person name="Szarkandi J.G."/>
            <person name="Papp V."/>
            <person name="Albert L."/>
            <person name="Andreopoulos W."/>
            <person name="Angelini C."/>
            <person name="Antonin V."/>
            <person name="Barry K.W."/>
            <person name="Bougher N.L."/>
            <person name="Buchanan P."/>
            <person name="Buyck B."/>
            <person name="Bense V."/>
            <person name="Catcheside P."/>
            <person name="Chovatia M."/>
            <person name="Cooper J."/>
            <person name="Damon W."/>
            <person name="Desjardin D."/>
            <person name="Finy P."/>
            <person name="Geml J."/>
            <person name="Haridas S."/>
            <person name="Hughes K."/>
            <person name="Justo A."/>
            <person name="Karasinski D."/>
            <person name="Kautmanova I."/>
            <person name="Kiss B."/>
            <person name="Kocsube S."/>
            <person name="Kotiranta H."/>
            <person name="LaButti K.M."/>
            <person name="Lechner B.E."/>
            <person name="Liimatainen K."/>
            <person name="Lipzen A."/>
            <person name="Lukacs Z."/>
            <person name="Mihaltcheva S."/>
            <person name="Morgado L.N."/>
            <person name="Niskanen T."/>
            <person name="Noordeloos M.E."/>
            <person name="Ohm R.A."/>
            <person name="Ortiz-Santana B."/>
            <person name="Ovrebo C."/>
            <person name="Racz N."/>
            <person name="Riley R."/>
            <person name="Savchenko A."/>
            <person name="Shiryaev A."/>
            <person name="Soop K."/>
            <person name="Spirin V."/>
            <person name="Szebenyi C."/>
            <person name="Tomsovsky M."/>
            <person name="Tulloss R.E."/>
            <person name="Uehling J."/>
            <person name="Grigoriev I.V."/>
            <person name="Vagvolgyi C."/>
            <person name="Papp T."/>
            <person name="Martin F.M."/>
            <person name="Miettinen O."/>
            <person name="Hibbett D.S."/>
            <person name="Nagy L.G."/>
        </authorList>
    </citation>
    <scope>NUCLEOTIDE SEQUENCE [LARGE SCALE GENOMIC DNA]</scope>
    <source>
        <strain evidence="2 3">CBS 166.37</strain>
    </source>
</reference>
<proteinExistence type="predicted"/>
<dbReference type="AlphaFoldDB" id="A0A5C3ME35"/>
<dbReference type="EMBL" id="ML213591">
    <property type="protein sequence ID" value="TFK43187.1"/>
    <property type="molecule type" value="Genomic_DNA"/>
</dbReference>
<gene>
    <name evidence="2" type="ORF">BDQ12DRAFT_167889</name>
</gene>
<dbReference type="OrthoDB" id="2864791at2759"/>
<evidence type="ECO:0000313" key="3">
    <source>
        <dbReference type="Proteomes" id="UP000308652"/>
    </source>
</evidence>
<protein>
    <submittedName>
        <fullName evidence="2">Uncharacterized protein</fullName>
    </submittedName>
</protein>
<organism evidence="2 3">
    <name type="scientific">Crucibulum laeve</name>
    <dbReference type="NCBI Taxonomy" id="68775"/>
    <lineage>
        <taxon>Eukaryota</taxon>
        <taxon>Fungi</taxon>
        <taxon>Dikarya</taxon>
        <taxon>Basidiomycota</taxon>
        <taxon>Agaricomycotina</taxon>
        <taxon>Agaricomycetes</taxon>
        <taxon>Agaricomycetidae</taxon>
        <taxon>Agaricales</taxon>
        <taxon>Agaricineae</taxon>
        <taxon>Nidulariaceae</taxon>
        <taxon>Crucibulum</taxon>
    </lineage>
</organism>
<evidence type="ECO:0000256" key="1">
    <source>
        <dbReference type="SAM" id="Coils"/>
    </source>
</evidence>
<accession>A0A5C3ME35</accession>
<name>A0A5C3ME35_9AGAR</name>
<keyword evidence="3" id="KW-1185">Reference proteome</keyword>
<feature type="coiled-coil region" evidence="1">
    <location>
        <begin position="49"/>
        <end position="83"/>
    </location>
</feature>
<dbReference type="Proteomes" id="UP000308652">
    <property type="component" value="Unassembled WGS sequence"/>
</dbReference>
<evidence type="ECO:0000313" key="2">
    <source>
        <dbReference type="EMBL" id="TFK43187.1"/>
    </source>
</evidence>
<keyword evidence="1" id="KW-0175">Coiled coil</keyword>
<sequence>MQLIVRPMIQRSSRKLLRVDISLSNMPFYRVQSRSVRNKRVNPWSSESIRREEISIEALVAKRDALLEQIEKEEREAEKRTNRGKYHGGASAEDVDIPRYNYHFWEKVLTEQDRQDLASHDIHSMEDLFTAHQSAEASLSRYRNIEKLPPKLRFARQFYKDIPKKLHASGIAKARAAALRRP</sequence>